<feature type="transmembrane region" description="Helical" evidence="8">
    <location>
        <begin position="367"/>
        <end position="388"/>
    </location>
</feature>
<comment type="subcellular location">
    <subcellularLocation>
        <location evidence="1">Membrane</location>
    </subcellularLocation>
</comment>
<dbReference type="Proteomes" id="UP001244341">
    <property type="component" value="Chromosome 14b"/>
</dbReference>
<evidence type="ECO:0000256" key="6">
    <source>
        <dbReference type="ARBA" id="ARBA00023136"/>
    </source>
</evidence>
<keyword evidence="2" id="KW-0813">Transport</keyword>
<dbReference type="EMBL" id="CP126221">
    <property type="protein sequence ID" value="WIA22399.1"/>
    <property type="molecule type" value="Genomic_DNA"/>
</dbReference>
<evidence type="ECO:0000256" key="1">
    <source>
        <dbReference type="ARBA" id="ARBA00004370"/>
    </source>
</evidence>
<evidence type="ECO:0000256" key="5">
    <source>
        <dbReference type="ARBA" id="ARBA00022989"/>
    </source>
</evidence>
<name>A0ABY8UN35_TETOB</name>
<evidence type="ECO:0000256" key="4">
    <source>
        <dbReference type="ARBA" id="ARBA00022982"/>
    </source>
</evidence>
<keyword evidence="3 8" id="KW-0812">Transmembrane</keyword>
<feature type="transmembrane region" description="Helical" evidence="8">
    <location>
        <begin position="247"/>
        <end position="267"/>
    </location>
</feature>
<dbReference type="PANTHER" id="PTHR23130:SF171">
    <property type="entry name" value="OS01G0895300 PROTEIN"/>
    <property type="match status" value="1"/>
</dbReference>
<reference evidence="10 11" key="1">
    <citation type="submission" date="2023-05" db="EMBL/GenBank/DDBJ databases">
        <title>A 100% complete, gapless, phased diploid assembly of the Scenedesmus obliquus UTEX 3031 genome.</title>
        <authorList>
            <person name="Biondi T.C."/>
            <person name="Hanschen E.R."/>
            <person name="Kwon T."/>
            <person name="Eng W."/>
            <person name="Kruse C.P.S."/>
            <person name="Koehler S.I."/>
            <person name="Kunde Y."/>
            <person name="Gleasner C.D."/>
            <person name="You Mak K.T."/>
            <person name="Polle J."/>
            <person name="Hovde B.T."/>
            <person name="Starkenburg S.R."/>
        </authorList>
    </citation>
    <scope>NUCLEOTIDE SEQUENCE [LARGE SCALE GENOMIC DNA]</scope>
    <source>
        <strain evidence="10 11">DOE0152z</strain>
    </source>
</reference>
<feature type="region of interest" description="Disordered" evidence="7">
    <location>
        <begin position="549"/>
        <end position="582"/>
    </location>
</feature>
<dbReference type="InterPro" id="IPR006593">
    <property type="entry name" value="Cyt_b561/ferric_Rdtase_TM"/>
</dbReference>
<keyword evidence="11" id="KW-1185">Reference proteome</keyword>
<dbReference type="Gene3D" id="1.20.120.1770">
    <property type="match status" value="1"/>
</dbReference>
<keyword evidence="4" id="KW-0249">Electron transport</keyword>
<organism evidence="10 11">
    <name type="scientific">Tetradesmus obliquus</name>
    <name type="common">Green alga</name>
    <name type="synonym">Acutodesmus obliquus</name>
    <dbReference type="NCBI Taxonomy" id="3088"/>
    <lineage>
        <taxon>Eukaryota</taxon>
        <taxon>Viridiplantae</taxon>
        <taxon>Chlorophyta</taxon>
        <taxon>core chlorophytes</taxon>
        <taxon>Chlorophyceae</taxon>
        <taxon>CS clade</taxon>
        <taxon>Sphaeropleales</taxon>
        <taxon>Scenedesmaceae</taxon>
        <taxon>Tetradesmus</taxon>
    </lineage>
</organism>
<evidence type="ECO:0000259" key="9">
    <source>
        <dbReference type="PROSITE" id="PS50939"/>
    </source>
</evidence>
<evidence type="ECO:0000256" key="2">
    <source>
        <dbReference type="ARBA" id="ARBA00022448"/>
    </source>
</evidence>
<evidence type="ECO:0000256" key="3">
    <source>
        <dbReference type="ARBA" id="ARBA00022692"/>
    </source>
</evidence>
<feature type="transmembrane region" description="Helical" evidence="8">
    <location>
        <begin position="287"/>
        <end position="314"/>
    </location>
</feature>
<dbReference type="CDD" id="cd08760">
    <property type="entry name" value="Cyt_b561_FRRS1_like"/>
    <property type="match status" value="1"/>
</dbReference>
<protein>
    <recommendedName>
        <fullName evidence="9">Cytochrome b561 domain-containing protein</fullName>
    </recommendedName>
</protein>
<dbReference type="PANTHER" id="PTHR23130">
    <property type="entry name" value="CYTOCHROME B561 AND DOMON DOMAIN-CONTAINING PROTEIN"/>
    <property type="match status" value="1"/>
</dbReference>
<accession>A0ABY8UN35</accession>
<proteinExistence type="predicted"/>
<feature type="transmembrane region" description="Helical" evidence="8">
    <location>
        <begin position="326"/>
        <end position="346"/>
    </location>
</feature>
<evidence type="ECO:0000313" key="10">
    <source>
        <dbReference type="EMBL" id="WIA22399.1"/>
    </source>
</evidence>
<dbReference type="PROSITE" id="PS50939">
    <property type="entry name" value="CYTOCHROME_B561"/>
    <property type="match status" value="1"/>
</dbReference>
<sequence>MPMPAAGVGLRAGNLTYRTYSMTPGSSINGTAFIPGVCGPKPTSLGYQCSWSAPDGVTLHWSYNVSHPPINRCTANNAAENAESRNLWDGNIAMHMALQAVSREKLHLAFVEPAGRFFPSEGVHGWGHCTGRVCNADKPPEVQVLYYNAPGSFVETGRRSATNSSLQEGWASWASADFDGLTGVLCFSRRVQSRSMRAGADIWEEAHVSYAVNNRSSYTMRAPRAGMAVINFKTGTARVAKLPMTAMAVHGALMMVSFAVLLPAALLTARHKWLFIDEEHGGSPSPWWALTHMVLLILGASTGLAGMIVALVVFGNSETGILMSTHQVLGLISIGMSLVLVVMYGLRPFVKQPHGHSHPLLGPQKAIGWLNVLAGWTTMFLGCAVVHYSWAVPLATWVSPCTVLCGLAAAACVALELRFQKLVRTGIYNPKTFTISNLAPLPLARIRTSRDSYDAKKHDSIGLGCDGVLSNLGRGESGTPGSARSRASNGSSGGSGSGGLIGASVTALAQHTRGPLTQIIRDAQRRFSGSSSGGSMSPGGSAENLHFRRARHSNASSSSIAGGVATGFPSNASERTFTSEHC</sequence>
<gene>
    <name evidence="10" type="ORF">OEZ85_004705</name>
</gene>
<evidence type="ECO:0000256" key="7">
    <source>
        <dbReference type="SAM" id="MobiDB-lite"/>
    </source>
</evidence>
<feature type="region of interest" description="Disordered" evidence="7">
    <location>
        <begin position="474"/>
        <end position="496"/>
    </location>
</feature>
<feature type="transmembrane region" description="Helical" evidence="8">
    <location>
        <begin position="394"/>
        <end position="415"/>
    </location>
</feature>
<feature type="domain" description="Cytochrome b561" evidence="9">
    <location>
        <begin position="213"/>
        <end position="424"/>
    </location>
</feature>
<feature type="compositionally biased region" description="Low complexity" evidence="7">
    <location>
        <begin position="481"/>
        <end position="490"/>
    </location>
</feature>
<dbReference type="SMART" id="SM00665">
    <property type="entry name" value="B561"/>
    <property type="match status" value="1"/>
</dbReference>
<evidence type="ECO:0000256" key="8">
    <source>
        <dbReference type="SAM" id="Phobius"/>
    </source>
</evidence>
<keyword evidence="6 8" id="KW-0472">Membrane</keyword>
<evidence type="ECO:0000313" key="11">
    <source>
        <dbReference type="Proteomes" id="UP001244341"/>
    </source>
</evidence>
<keyword evidence="5 8" id="KW-1133">Transmembrane helix</keyword>